<dbReference type="OrthoDB" id="516954at2"/>
<dbReference type="AlphaFoldDB" id="A0A0V7ZXB1"/>
<gene>
    <name evidence="1" type="ORF">BC008_03340</name>
</gene>
<comment type="caution">
    <text evidence="1">The sequence shown here is derived from an EMBL/GenBank/DDBJ whole genome shotgun (WGS) entry which is preliminary data.</text>
</comment>
<organism evidence="1 2">
    <name type="scientific">Mastigocoleus testarum BC008</name>
    <dbReference type="NCBI Taxonomy" id="371196"/>
    <lineage>
        <taxon>Bacteria</taxon>
        <taxon>Bacillati</taxon>
        <taxon>Cyanobacteriota</taxon>
        <taxon>Cyanophyceae</taxon>
        <taxon>Nostocales</taxon>
        <taxon>Hapalosiphonaceae</taxon>
        <taxon>Mastigocoleus</taxon>
    </lineage>
</organism>
<protein>
    <submittedName>
        <fullName evidence="1">Uncharacterized protein</fullName>
    </submittedName>
</protein>
<dbReference type="EMBL" id="LMTZ01000031">
    <property type="protein sequence ID" value="KST69235.1"/>
    <property type="molecule type" value="Genomic_DNA"/>
</dbReference>
<reference evidence="1 2" key="1">
    <citation type="journal article" date="2015" name="Genome Announc.">
        <title>Draft Genome of the Euendolithic (true boring) Cyanobacterium Mastigocoleus testarum strain BC008.</title>
        <authorList>
            <person name="Guida B.S."/>
            <person name="Garcia-Pichel F."/>
        </authorList>
    </citation>
    <scope>NUCLEOTIDE SEQUENCE [LARGE SCALE GENOMIC DNA]</scope>
    <source>
        <strain evidence="1 2">BC008</strain>
    </source>
</reference>
<dbReference type="RefSeq" id="WP_058183351.1">
    <property type="nucleotide sequence ID" value="NZ_LMTZ01000031.1"/>
</dbReference>
<sequence length="76" mass="8355">MLTKIFAGLAILIAVSSIFNSYTQKSALVLREENQSNFSPRNGTRLSGSYNRSGVWIFYNRSSYDDFRGGGPAAGK</sequence>
<dbReference type="Proteomes" id="UP000053372">
    <property type="component" value="Unassembled WGS sequence"/>
</dbReference>
<evidence type="ECO:0000313" key="1">
    <source>
        <dbReference type="EMBL" id="KST69235.1"/>
    </source>
</evidence>
<evidence type="ECO:0000313" key="2">
    <source>
        <dbReference type="Proteomes" id="UP000053372"/>
    </source>
</evidence>
<keyword evidence="2" id="KW-1185">Reference proteome</keyword>
<accession>A0A0V7ZXB1</accession>
<proteinExistence type="predicted"/>
<name>A0A0V7ZXB1_9CYAN</name>